<name>A0A124G1I9_9BACT</name>
<organism evidence="1 2">
    <name type="scientific">Mesotoga infera</name>
    <dbReference type="NCBI Taxonomy" id="1236046"/>
    <lineage>
        <taxon>Bacteria</taxon>
        <taxon>Thermotogati</taxon>
        <taxon>Thermotogota</taxon>
        <taxon>Thermotogae</taxon>
        <taxon>Kosmotogales</taxon>
        <taxon>Kosmotogaceae</taxon>
        <taxon>Mesotoga</taxon>
    </lineage>
</organism>
<evidence type="ECO:0000313" key="1">
    <source>
        <dbReference type="EMBL" id="KUK90790.1"/>
    </source>
</evidence>
<comment type="caution">
    <text evidence="1">The sequence shown here is derived from an EMBL/GenBank/DDBJ whole genome shotgun (WGS) entry which is preliminary data.</text>
</comment>
<evidence type="ECO:0008006" key="3">
    <source>
        <dbReference type="Google" id="ProtNLM"/>
    </source>
</evidence>
<dbReference type="AlphaFoldDB" id="A0A124G1I9"/>
<dbReference type="InterPro" id="IPR015943">
    <property type="entry name" value="WD40/YVTN_repeat-like_dom_sf"/>
</dbReference>
<dbReference type="PATRIC" id="fig|1236046.5.peg.1509"/>
<reference evidence="2" key="1">
    <citation type="journal article" date="2015" name="MBio">
        <title>Genome-Resolved Metagenomic Analysis Reveals Roles for Candidate Phyla and Other Microbial Community Members in Biogeochemical Transformations in Oil Reservoirs.</title>
        <authorList>
            <person name="Hu P."/>
            <person name="Tom L."/>
            <person name="Singh A."/>
            <person name="Thomas B.C."/>
            <person name="Baker B.J."/>
            <person name="Piceno Y.M."/>
            <person name="Andersen G.L."/>
            <person name="Banfield J.F."/>
        </authorList>
    </citation>
    <scope>NUCLEOTIDE SEQUENCE [LARGE SCALE GENOMIC DNA]</scope>
</reference>
<gene>
    <name evidence="1" type="ORF">XE02_0381</name>
</gene>
<proteinExistence type="predicted"/>
<sequence length="597" mass="68671">MKRLVFVILLLIIPLVGIAQVEELKAKLAENPLDFESLQALLKIYDEDYDLESYGTILKEVVSSVDEIPETMYQVIKEGIEKLIDNYYLDYAEEISERLYGLEPKRDSLLLYLKTLNSYWSLSEEIVREAVGRLEEDQVDTYVFLHDESVELYPAELQLIVSRILVEDFGETDYLIPYIVGLLDDYDFSTARTLLNENSELLYSEPMFYYLNGILDLEGGYYDDAVDWFLQGKAFDDGSDIHDALSLIYYYLYIPEHVSALFRAIVLADDEASLISNIQEFMVYYEELPWIFSWISRVAEPKRLVEILSEEEAVISYNSVNFDMEKISIGFYDIAGILQGNVANAIYGQFLDARTYVYISENMEGVFVEGERKARFDGFDVYSLSPDRSRFLIMDTWGETISMVNNDMSILWSIPAEYSMIPVAWSPDGSRIAISTGWDVYSIIDVESGEVIEALESYYDLVFLSDEEMYAIDYDGNIVKLEDESTLDTDAPALWAGFGDNDKIIYFEYPEEYIDFSYDSLHVFDLNTGEDRIVSDRALFIDAPVPSLKIEGSLLYFTETDLEGLHRIVVLDYTTNEVLFESSPSRDVLIFPDVRPE</sequence>
<dbReference type="InterPro" id="IPR011044">
    <property type="entry name" value="Quino_amine_DH_bsu"/>
</dbReference>
<dbReference type="Gene3D" id="2.130.10.10">
    <property type="entry name" value="YVTN repeat-like/Quinoprotein amine dehydrogenase"/>
    <property type="match status" value="1"/>
</dbReference>
<dbReference type="SUPFAM" id="SSF50969">
    <property type="entry name" value="YVTN repeat-like/Quinoprotein amine dehydrogenase"/>
    <property type="match status" value="1"/>
</dbReference>
<evidence type="ECO:0000313" key="2">
    <source>
        <dbReference type="Proteomes" id="UP000055014"/>
    </source>
</evidence>
<accession>A0A124G1I9</accession>
<protein>
    <recommendedName>
        <fullName evidence="3">WD40 repeat domain-containing protein</fullName>
    </recommendedName>
</protein>
<dbReference type="EMBL" id="LGGW01000020">
    <property type="protein sequence ID" value="KUK90790.1"/>
    <property type="molecule type" value="Genomic_DNA"/>
</dbReference>
<dbReference type="Proteomes" id="UP000055014">
    <property type="component" value="Unassembled WGS sequence"/>
</dbReference>